<dbReference type="InterPro" id="IPR001965">
    <property type="entry name" value="Znf_PHD"/>
</dbReference>
<evidence type="ECO:0000256" key="14">
    <source>
        <dbReference type="ARBA" id="ARBA00023204"/>
    </source>
</evidence>
<dbReference type="InterPro" id="IPR030559">
    <property type="entry name" value="PolZ_Rev3"/>
</dbReference>
<keyword evidence="13" id="KW-0411">Iron-sulfur</keyword>
<dbReference type="Pfam" id="PF04182">
    <property type="entry name" value="B-block_TFIIIC"/>
    <property type="match status" value="1"/>
</dbReference>
<dbReference type="Pfam" id="PF24065">
    <property type="entry name" value="REV3_N"/>
    <property type="match status" value="1"/>
</dbReference>
<dbReference type="SMART" id="SM00486">
    <property type="entry name" value="POLBc"/>
    <property type="match status" value="1"/>
</dbReference>
<evidence type="ECO:0000256" key="5">
    <source>
        <dbReference type="ARBA" id="ARBA00022679"/>
    </source>
</evidence>
<dbReference type="Gene3D" id="1.10.287.690">
    <property type="entry name" value="Helix hairpin bin"/>
    <property type="match status" value="1"/>
</dbReference>
<dbReference type="InterPro" id="IPR006133">
    <property type="entry name" value="DNA-dir_DNA_pol_B_exonuc"/>
</dbReference>
<dbReference type="FunFam" id="1.10.287.690:FF:000002">
    <property type="entry name" value="DNA polymerase zeta"/>
    <property type="match status" value="1"/>
</dbReference>
<feature type="region of interest" description="Disordered" evidence="16">
    <location>
        <begin position="839"/>
        <end position="860"/>
    </location>
</feature>
<evidence type="ECO:0000256" key="12">
    <source>
        <dbReference type="ARBA" id="ARBA00023004"/>
    </source>
</evidence>
<dbReference type="VEuPathDB" id="FungiDB:SeMB42_g06878"/>
<dbReference type="InterPro" id="IPR036397">
    <property type="entry name" value="RNaseH_sf"/>
</dbReference>
<dbReference type="InterPro" id="IPR013083">
    <property type="entry name" value="Znf_RING/FYVE/PHD"/>
</dbReference>
<feature type="region of interest" description="Disordered" evidence="16">
    <location>
        <begin position="2620"/>
        <end position="2652"/>
    </location>
</feature>
<comment type="catalytic activity">
    <reaction evidence="15">
        <text>DNA(n) + a 2'-deoxyribonucleoside 5'-triphosphate = DNA(n+1) + diphosphate</text>
        <dbReference type="Rhea" id="RHEA:22508"/>
        <dbReference type="Rhea" id="RHEA-COMP:17339"/>
        <dbReference type="Rhea" id="RHEA-COMP:17340"/>
        <dbReference type="ChEBI" id="CHEBI:33019"/>
        <dbReference type="ChEBI" id="CHEBI:61560"/>
        <dbReference type="ChEBI" id="CHEBI:173112"/>
        <dbReference type="EC" id="2.7.7.7"/>
    </reaction>
</comment>
<dbReference type="InterPro" id="IPR042087">
    <property type="entry name" value="DNA_pol_B_thumb"/>
</dbReference>
<dbReference type="EC" id="2.7.7.7" evidence="3"/>
<dbReference type="InterPro" id="IPR011011">
    <property type="entry name" value="Znf_FYVE_PHD"/>
</dbReference>
<dbReference type="Pfam" id="PF14260">
    <property type="entry name" value="zf-C4pol"/>
    <property type="match status" value="1"/>
</dbReference>
<feature type="compositionally biased region" description="Acidic residues" evidence="16">
    <location>
        <begin position="538"/>
        <end position="566"/>
    </location>
</feature>
<dbReference type="EMBL" id="QEAM01000037">
    <property type="protein sequence ID" value="TPX49251.1"/>
    <property type="molecule type" value="Genomic_DNA"/>
</dbReference>
<dbReference type="Pfam" id="PF20222">
    <property type="entry name" value="DUF6581"/>
    <property type="match status" value="1"/>
</dbReference>
<evidence type="ECO:0000256" key="7">
    <source>
        <dbReference type="ARBA" id="ARBA00022723"/>
    </source>
</evidence>
<keyword evidence="8" id="KW-0227">DNA damage</keyword>
<evidence type="ECO:0000313" key="18">
    <source>
        <dbReference type="EMBL" id="TPX49251.1"/>
    </source>
</evidence>
<sequence>MSFQLDSLLTIASEEVALEGEYGCNLARLWALIGDRQWRAQPSLQRHSLTAAHSTSNASSSTPTHTPQFKALDQYLRALLWKYLVQTRDIEFVFVHELLPGAPFINEDTSPSQKPKKVKKPKPVFSTVQYRIVPGPGRPELQTLSLEQVQERYGDRLRLKTAEATRNRVLFGSDASNKSISPALVAVVSLIAKSRDRGITQVDLGRETGIDPRSIFHHIKVTLQQKLCVKFPVVSKGLSTNMCLHVRFVTQSRAYQDWIHAQTGIAAVNSPSIGPDPSDEPGFQTELVKYKLTEMLMNAKNQILRMDEVRSLLTTTFNVQAPTGRWFTRMTDSLARSGYIDRVTVTKKCRQDPDSGNQSRRERKVKCLQGIRIFEPVGSAQRSLYMSKRNQTGAQEEILGPGGFLVDVPLEQQVANLLELAGAQGMTQAGMAKSLSACHGRYIYRFLERAVRSKDAGAGAPGICRVTEYIGRERRYRYYSGRFFDQLPENVRGVATRAKLDGGEASAPQRFETTVAPIPAKPKAKTSASKGKKKTFVVDDEEEDAGEMTESEDEEDLDMTDSESEIDAPSSSSIKGKSPRPTQGGNETKEHQVSEDEGQVNQTINTTPTITRSGRKVKPLARNLVDVTESLLAADTDTPSPKSTVRIRSENEEDDEDDLPESEAIKMRGLRMTKAPSSVTVMSLIAAEESTEVDPDDEVVCSVCLKSEEDATKLAVCAGCKNATHPRCLNPPLASVPDGPLYCSNVCEAGEATPALNTAVNIADADNEMENATSTAVAGIIADSTPARSNKEVSTSSDKLGYLVSTPLPPRASTPITTTLGSTVKTTIIPFRAVVISPPSSNSTAPPPQQKLPHLVSSTSVTPRRNGIITKADRADVLSQILADHHVLEHSTASGIYEAKFRERAGQFTVDRKTFEKLVEDMEKSEQLVKYIVHIPTATGASATKTLLLRPTLNPNHDSVVAFIDQLRERTFLQGGGKPLKPYRHIDADLDQIERLDVEQRAPRRRRVLTPRTARPKADTTSQNSAVVADETKELPDPSADTRSLIAMALKYGYIPPKMSRARLLHEFLLDMLLKPEPERMHPSSNSSPYKDDGNFSTVSFFTDATVGLYLKLFGHNYASSELETFMKVDGWEDVKIQQAPRDLHGTIFHPKSKWRPQLKGLLEILIALGILEEPSNDEAVGRTNYLHHSYKLLHKAPLRAYAQEPPALISWVYIDSKAVFRKFWMHLEYYSLSKDDTIPATPQPTENVPIPRPEALSLITRTASWNVKYTYTPVQKEFLDNMCDRETGLTPLNNEEKCRETALILGTSLLRVKYYFSRLEYAHQARVLRKDARDEQKRLSRLRGIPAQKLGSTALYEGERPGENQVAFKPKRLRKKGRQKLTGESQLPLFPLQNILPQYNVYSPVASTYLSDRSHSPVGQINSVLELPIFKQPNPFLPMPPPSLMPSTLSQKRKADDLQSETSQPMLPMRKFVVAGQEIYLPFDASKTRRKSGVGDECESNPRSPGPHPTTEGDTIQPKTRSKRHMWTTAMDIKLLALSTIVSWHADRSSSKIKEWPKYDSIFDNEIPLDSLKRRLNNMQKTVPSLPEKQSIMSKMWDGVVRFCKDGQGGLNLWGDDDDFGAFDVQPLVDFLVDCYENDVLDLGATFTITDLPADVSILSTYFEIKPLGPLAENWRAVVEDLEDKTSRGKQVVLKKRGLSAGLSASDLFDVTESMDGDASETRQVDLAKSVLKMIYMTPADEYDADQACVIVESFDETVVEAAMNELHSERAIVKRGESDLKTGKAGSMSDEVMKVIQAARFPENLVEQALRFDEELNEAMLKHAQFKLSPAVDAGSMAAFLDLLASQSIMVHAEPVEPFAEANALFPPNPDEEDTVYLNYDIYVSAKCSLDRTSEAATNGEDLCDGPSILMAGSRKRVMKSSNDKKSKKSRVDSARLQSGDAAVDLIDSCQCDEELRKLMKSLYVATTNGTENGCTFQTLAQRHPQSSRDQLLKALSQLGQIVLQTPVAPLVALVGFREARYVSYHNLAPWTICTTVIEAESTNTCAMGPDTFLQSSSARRGVIRKAEDRHLASDFVPTRLWYNVNGKRMDTVLGGCLKSVMLNVAWHPGISESALAKKLSNALTRVELLDVLILLEERGGVKSKSVVLNPAPTLCEDSDTRDLSARVVTYYYPEPHWYTVINVDYYMAPIHPDLDELEGQFGKIQRAPVVRIYGSTPLGQKCCLFLHRLYPYLLVPYHHPPHSLDEYVQRLGASINHCISTYQRSSSTQTHVRAIIPVKGIDFYGFHAGYSLFLKIYLVNPGLMTPLCQLLEKGAVMDERFLIYESHLRYIQQLMIDFNLFGNDYLLLSDVRFRAPLPSKNTSSQSSFTPNSNPLLPHVLHTDLTVSPNLIWPKAIEIEKMTHCELEVDASPMDIINRYSLQERPTQALVDIVNGSADVDMKLVPSLDVLWEDEKRRRTTAGLSTQIATPASQKSPRDAIIPWNDKMQRDMKAIDELLRHRGIQPIESFPKFDANDGIPTLFGSITALFDGHLHDGQIGALFKSKPATPKQATYASTNHTVDAAVIDQVTEARIKESHSTPLHLVQDMSQNELAQILDSLGSAEAGAIDEEIEVLSQHSSTVAEDKNESEDDRPVEFGNQDTDIEVNGNGANMEVNADLNEYEELQKMNHVVEDGDDDEEPIQRHISQHDGAYDDDDNGKLIQSSRKRKNASNDVTPMKRLRLSGAFNSNSVDQLWSPDTIQIDTRWSFFHNPPLPTSPSDQGIFQLSHCPPSVEAALDTMKNMGLPTIIHMQPHYSNPEDVPDRLFEYAGRRREIKSNHVSQLAEWNPRNCVDPRGPIAVEEVETPALITSSNIWQLARPVPSYHDAAQWIRRHSGSIMKDSSGDDEVLATGKPLPMLRKEQDEDSQNDEEIYVTLARPVTDPSQIEAPTPANTYGYKFDITKTDSIKQEREFIRIMSMEVFALSRGELLPDPKQDPIACIFYSLYSETGEYATNGHREGYHVGILTVEDEHSFDKTGVIGCPITRVSNEMSLIIELVNLVREFDPDALTGYELHNSSWGYVTDRAAIYQMDLLSLLSRVRHDMNVKQNEKTKDKSYRQNGIAQTSGRMFLNVWRLMKDEFNLTSYSLCNLVYHVLHKRIPSFNPRKLTEWWKGIESLGISSSLSKWRTIEYFIDRVQYPLELMEETDLIRRTSEHARIFGMPFYSVLTRGSQYRVEAIMSRITRVESLLLLSASHEMVRDFQSLYPSMMIAYNICYSTCLGRVACLGKENERFGCLDAYAVPLETVAALKDHIIVSPNGVIFLKPHIRQGVLPRMLSEILDTRVMIKSAIKSYKHNKELMRTLEARQLALKLIANVTYGYCGASATGRMPCAEIADAIVQSGRDTLERCIRKINLNLAWNADVKYGDTDSLFVLLKGSARNDAFDAAKKIVDEITAENPPPVKLKFEKVYHPCFLLTKKRYVGASYEAPSQVDFAFDAKGIETVRRDGCPAVAKVLEKAIKIMFRTADLSAVKAFVIKQLIKLEMGRVSFIDFVISKEVRLGTYRAKTLPPGAELARRELAVDPRAETQFADRKPYVVIESGDKKAVLATLSRAPDVAARNSEFRLNKNHYHRMIRGPLERVFNLVGVDVAAWFRELPKVDRAIPFLPEPVSISLPQLQPMHRTGSTIDRYFVSRNCIVCDSPTDQAESICLECRSRPTRATLKAMYKISEMQRKHADILRICRSCAGFSTSMDADIPCYAIDCPIMYERIKATKQVEMAEKLRRRWDDLKILDW</sequence>
<dbReference type="GO" id="GO:0003887">
    <property type="term" value="F:DNA-directed DNA polymerase activity"/>
    <property type="evidence" value="ECO:0007669"/>
    <property type="project" value="UniProtKB-KW"/>
</dbReference>
<keyword evidence="12" id="KW-0408">Iron</keyword>
<dbReference type="Gene3D" id="3.90.1600.10">
    <property type="entry name" value="Palm domain of DNA polymerase"/>
    <property type="match status" value="1"/>
</dbReference>
<evidence type="ECO:0000256" key="15">
    <source>
        <dbReference type="ARBA" id="ARBA00049244"/>
    </source>
</evidence>
<evidence type="ECO:0000256" key="8">
    <source>
        <dbReference type="ARBA" id="ARBA00022763"/>
    </source>
</evidence>
<evidence type="ECO:0000256" key="2">
    <source>
        <dbReference type="ARBA" id="ARBA00005755"/>
    </source>
</evidence>
<keyword evidence="6" id="KW-0548">Nucleotidyltransferase</keyword>
<feature type="region of interest" description="Disordered" evidence="16">
    <location>
        <begin position="501"/>
        <end position="615"/>
    </location>
</feature>
<dbReference type="GO" id="GO:0016035">
    <property type="term" value="C:zeta DNA polymerase complex"/>
    <property type="evidence" value="ECO:0007669"/>
    <property type="project" value="InterPro"/>
</dbReference>
<dbReference type="InterPro" id="IPR012337">
    <property type="entry name" value="RNaseH-like_sf"/>
</dbReference>
<dbReference type="PRINTS" id="PR00106">
    <property type="entry name" value="DNAPOLB"/>
</dbReference>
<dbReference type="CDD" id="cd05534">
    <property type="entry name" value="POLBc_zeta"/>
    <property type="match status" value="1"/>
</dbReference>
<comment type="cofactor">
    <cofactor evidence="1">
        <name>[4Fe-4S] cluster</name>
        <dbReference type="ChEBI" id="CHEBI:49883"/>
    </cofactor>
</comment>
<organism evidence="18 19">
    <name type="scientific">Synchytrium endobioticum</name>
    <dbReference type="NCBI Taxonomy" id="286115"/>
    <lineage>
        <taxon>Eukaryota</taxon>
        <taxon>Fungi</taxon>
        <taxon>Fungi incertae sedis</taxon>
        <taxon>Chytridiomycota</taxon>
        <taxon>Chytridiomycota incertae sedis</taxon>
        <taxon>Chytridiomycetes</taxon>
        <taxon>Synchytriales</taxon>
        <taxon>Synchytriaceae</taxon>
        <taxon>Synchytrium</taxon>
    </lineage>
</organism>
<dbReference type="InterPro" id="IPR056447">
    <property type="entry name" value="REV3_N"/>
</dbReference>
<comment type="caution">
    <text evidence="18">The sequence shown here is derived from an EMBL/GenBank/DDBJ whole genome shotgun (WGS) entry which is preliminary data.</text>
</comment>
<dbReference type="SUPFAM" id="SSF56672">
    <property type="entry name" value="DNA/RNA polymerases"/>
    <property type="match status" value="1"/>
</dbReference>
<keyword evidence="11 18" id="KW-0239">DNA-directed DNA polymerase</keyword>
<dbReference type="GO" id="GO:0000724">
    <property type="term" value="P:double-strand break repair via homologous recombination"/>
    <property type="evidence" value="ECO:0007669"/>
    <property type="project" value="TreeGrafter"/>
</dbReference>
<evidence type="ECO:0000256" key="13">
    <source>
        <dbReference type="ARBA" id="ARBA00023014"/>
    </source>
</evidence>
<dbReference type="GO" id="GO:0042276">
    <property type="term" value="P:error-prone translesion synthesis"/>
    <property type="evidence" value="ECO:0007669"/>
    <property type="project" value="TreeGrafter"/>
</dbReference>
<feature type="domain" description="Zinc finger PHD-type" evidence="17">
    <location>
        <begin position="700"/>
        <end position="747"/>
    </location>
</feature>
<evidence type="ECO:0000256" key="11">
    <source>
        <dbReference type="ARBA" id="ARBA00022932"/>
    </source>
</evidence>
<dbReference type="Gene3D" id="1.10.132.60">
    <property type="entry name" value="DNA polymerase family B, C-terminal domain"/>
    <property type="match status" value="1"/>
</dbReference>
<feature type="compositionally biased region" description="Basic and acidic residues" evidence="16">
    <location>
        <begin position="1924"/>
        <end position="1936"/>
    </location>
</feature>
<comment type="similarity">
    <text evidence="2">Belongs to the DNA polymerase type-B family.</text>
</comment>
<feature type="region of interest" description="Disordered" evidence="16">
    <location>
        <begin position="2690"/>
        <end position="2720"/>
    </location>
</feature>
<dbReference type="InterPro" id="IPR017964">
    <property type="entry name" value="DNA-dir_DNA_pol_B_CS"/>
</dbReference>
<dbReference type="InterPro" id="IPR007309">
    <property type="entry name" value="TFIIIC_Bblock-bd"/>
</dbReference>
<evidence type="ECO:0000256" key="1">
    <source>
        <dbReference type="ARBA" id="ARBA00001966"/>
    </source>
</evidence>
<dbReference type="Gene3D" id="3.30.40.10">
    <property type="entry name" value="Zinc/RING finger domain, C3HC4 (zinc finger)"/>
    <property type="match status" value="1"/>
</dbReference>
<dbReference type="GO" id="GO:0003677">
    <property type="term" value="F:DNA binding"/>
    <property type="evidence" value="ECO:0007669"/>
    <property type="project" value="InterPro"/>
</dbReference>
<feature type="region of interest" description="Disordered" evidence="16">
    <location>
        <begin position="631"/>
        <end position="659"/>
    </location>
</feature>
<dbReference type="Proteomes" id="UP000320475">
    <property type="component" value="Unassembled WGS sequence"/>
</dbReference>
<dbReference type="SUPFAM" id="SSF53098">
    <property type="entry name" value="Ribonuclease H-like"/>
    <property type="match status" value="1"/>
</dbReference>
<dbReference type="InterPro" id="IPR046488">
    <property type="entry name" value="Sfc3/Tfc3_C"/>
</dbReference>
<dbReference type="InterPro" id="IPR043502">
    <property type="entry name" value="DNA/RNA_pol_sf"/>
</dbReference>
<dbReference type="PROSITE" id="PS00116">
    <property type="entry name" value="DNA_POLYMERASE_B"/>
    <property type="match status" value="1"/>
</dbReference>
<gene>
    <name evidence="18" type="ORF">SeLEV6574_g01574</name>
</gene>
<evidence type="ECO:0000256" key="4">
    <source>
        <dbReference type="ARBA" id="ARBA00021589"/>
    </source>
</evidence>
<reference evidence="18 19" key="1">
    <citation type="journal article" date="2019" name="Sci. Rep.">
        <title>Comparative genomics of chytrid fungi reveal insights into the obligate biotrophic and pathogenic lifestyle of Synchytrium endobioticum.</title>
        <authorList>
            <person name="van de Vossenberg B.T.L.H."/>
            <person name="Warris S."/>
            <person name="Nguyen H.D.T."/>
            <person name="van Gent-Pelzer M.P.E."/>
            <person name="Joly D.L."/>
            <person name="van de Geest H.C."/>
            <person name="Bonants P.J.M."/>
            <person name="Smith D.S."/>
            <person name="Levesque C.A."/>
            <person name="van der Lee T.A.J."/>
        </authorList>
    </citation>
    <scope>NUCLEOTIDE SEQUENCE [LARGE SCALE GENOMIC DNA]</scope>
    <source>
        <strain evidence="18 19">LEV6574</strain>
    </source>
</reference>
<dbReference type="Gene3D" id="3.30.420.10">
    <property type="entry name" value="Ribonuclease H-like superfamily/Ribonuclease H"/>
    <property type="match status" value="1"/>
</dbReference>
<keyword evidence="9" id="KW-0863">Zinc-finger</keyword>
<dbReference type="Pfam" id="PF00136">
    <property type="entry name" value="DNA_pol_B"/>
    <property type="match status" value="1"/>
</dbReference>
<dbReference type="Pfam" id="PF03104">
    <property type="entry name" value="DNA_pol_B_exo1"/>
    <property type="match status" value="1"/>
</dbReference>
<evidence type="ECO:0000256" key="6">
    <source>
        <dbReference type="ARBA" id="ARBA00022695"/>
    </source>
</evidence>
<dbReference type="GO" id="GO:0000166">
    <property type="term" value="F:nucleotide binding"/>
    <property type="evidence" value="ECO:0007669"/>
    <property type="project" value="InterPro"/>
</dbReference>
<dbReference type="GO" id="GO:0008270">
    <property type="term" value="F:zinc ion binding"/>
    <property type="evidence" value="ECO:0007669"/>
    <property type="project" value="UniProtKB-KW"/>
</dbReference>
<accession>A0A507DCW7</accession>
<evidence type="ECO:0000313" key="19">
    <source>
        <dbReference type="Proteomes" id="UP000320475"/>
    </source>
</evidence>
<dbReference type="GO" id="GO:0051536">
    <property type="term" value="F:iron-sulfur cluster binding"/>
    <property type="evidence" value="ECO:0007669"/>
    <property type="project" value="UniProtKB-KW"/>
</dbReference>
<dbReference type="InterPro" id="IPR006134">
    <property type="entry name" value="DNA-dir_DNA_pol_B_multi_dom"/>
</dbReference>
<dbReference type="OrthoDB" id="2414538at2759"/>
<feature type="region of interest" description="Disordered" evidence="16">
    <location>
        <begin position="1917"/>
        <end position="1936"/>
    </location>
</feature>
<dbReference type="Pfam" id="PF24055">
    <property type="entry name" value="POL3_N"/>
    <property type="match status" value="1"/>
</dbReference>
<dbReference type="GO" id="GO:0005634">
    <property type="term" value="C:nucleus"/>
    <property type="evidence" value="ECO:0007669"/>
    <property type="project" value="TreeGrafter"/>
</dbReference>
<evidence type="ECO:0000256" key="3">
    <source>
        <dbReference type="ARBA" id="ARBA00012417"/>
    </source>
</evidence>
<dbReference type="SMART" id="SM00249">
    <property type="entry name" value="PHD"/>
    <property type="match status" value="1"/>
</dbReference>
<dbReference type="SUPFAM" id="SSF57903">
    <property type="entry name" value="FYVE/PHD zinc finger"/>
    <property type="match status" value="1"/>
</dbReference>
<dbReference type="InterPro" id="IPR025687">
    <property type="entry name" value="Znf-C4pol"/>
</dbReference>
<feature type="region of interest" description="Disordered" evidence="16">
    <location>
        <begin position="1440"/>
        <end position="1465"/>
    </location>
</feature>
<name>A0A507DCW7_9FUNG</name>
<dbReference type="InterPro" id="IPR006172">
    <property type="entry name" value="DNA-dir_DNA_pol_B"/>
</dbReference>
<dbReference type="CDD" id="cd05778">
    <property type="entry name" value="DNA_polB_zeta_exo"/>
    <property type="match status" value="1"/>
</dbReference>
<dbReference type="PANTHER" id="PTHR45812:SF1">
    <property type="entry name" value="DNA POLYMERASE ZETA CATALYTIC SUBUNIT"/>
    <property type="match status" value="1"/>
</dbReference>
<dbReference type="InterPro" id="IPR056435">
    <property type="entry name" value="DPOD/Z_N"/>
</dbReference>
<dbReference type="VEuPathDB" id="FungiDB:SeMB42_g05498"/>
<keyword evidence="14" id="KW-0234">DNA repair</keyword>
<evidence type="ECO:0000259" key="17">
    <source>
        <dbReference type="SMART" id="SM00249"/>
    </source>
</evidence>
<dbReference type="PANTHER" id="PTHR45812">
    <property type="entry name" value="DNA POLYMERASE ZETA CATALYTIC SUBUNIT"/>
    <property type="match status" value="1"/>
</dbReference>
<feature type="region of interest" description="Disordered" evidence="16">
    <location>
        <begin position="1002"/>
        <end position="1039"/>
    </location>
</feature>
<evidence type="ECO:0000256" key="9">
    <source>
        <dbReference type="ARBA" id="ARBA00022771"/>
    </source>
</evidence>
<keyword evidence="5" id="KW-0808">Transferase</keyword>
<keyword evidence="7" id="KW-0479">Metal-binding</keyword>
<evidence type="ECO:0000256" key="10">
    <source>
        <dbReference type="ARBA" id="ARBA00022833"/>
    </source>
</evidence>
<dbReference type="Gene3D" id="3.30.342.10">
    <property type="entry name" value="DNA Polymerase, chain B, domain 1"/>
    <property type="match status" value="1"/>
</dbReference>
<proteinExistence type="inferred from homology"/>
<dbReference type="InterPro" id="IPR023211">
    <property type="entry name" value="DNA_pol_palm_dom_sf"/>
</dbReference>
<evidence type="ECO:0000256" key="16">
    <source>
        <dbReference type="SAM" id="MobiDB-lite"/>
    </source>
</evidence>
<keyword evidence="10" id="KW-0862">Zinc</keyword>
<feature type="compositionally biased region" description="Polar residues" evidence="16">
    <location>
        <begin position="599"/>
        <end position="612"/>
    </location>
</feature>
<feature type="region of interest" description="Disordered" evidence="16">
    <location>
        <begin position="1487"/>
        <end position="1523"/>
    </location>
</feature>
<protein>
    <recommendedName>
        <fullName evidence="4">DNA polymerase zeta catalytic subunit</fullName>
        <ecNumber evidence="3">2.7.7.7</ecNumber>
    </recommendedName>
</protein>